<dbReference type="GeneID" id="23861950"/>
<evidence type="ECO:0000313" key="3">
    <source>
        <dbReference type="Proteomes" id="UP000002316"/>
    </source>
</evidence>
<dbReference type="AlphaFoldDB" id="C9ZQ70"/>
<dbReference type="EMBL" id="FN554969">
    <property type="protein sequence ID" value="CBH11550.1"/>
    <property type="molecule type" value="Genomic_DNA"/>
</dbReference>
<name>C9ZQ70_TRYB9</name>
<reference evidence="3" key="1">
    <citation type="journal article" date="2010" name="PLoS Negl. Trop. Dis.">
        <title>The genome sequence of Trypanosoma brucei gambiense, causative agent of chronic human african trypanosomiasis.</title>
        <authorList>
            <person name="Jackson A.P."/>
            <person name="Sanders M."/>
            <person name="Berry A."/>
            <person name="McQuillan J."/>
            <person name="Aslett M.A."/>
            <person name="Quail M.A."/>
            <person name="Chukualim B."/>
            <person name="Capewell P."/>
            <person name="MacLeod A."/>
            <person name="Melville S.E."/>
            <person name="Gibson W."/>
            <person name="Barry J.D."/>
            <person name="Berriman M."/>
            <person name="Hertz-Fowler C."/>
        </authorList>
    </citation>
    <scope>NUCLEOTIDE SEQUENCE [LARGE SCALE GENOMIC DNA]</scope>
    <source>
        <strain evidence="3">MHOM/CI/86/DAL972</strain>
    </source>
</reference>
<protein>
    <submittedName>
        <fullName evidence="2">Uncharacterized protein</fullName>
    </submittedName>
</protein>
<dbReference type="RefSeq" id="XP_011773835.1">
    <property type="nucleotide sequence ID" value="XM_011775533.1"/>
</dbReference>
<keyword evidence="1" id="KW-1133">Transmembrane helix</keyword>
<evidence type="ECO:0000313" key="2">
    <source>
        <dbReference type="EMBL" id="CBH11550.1"/>
    </source>
</evidence>
<proteinExistence type="predicted"/>
<dbReference type="Proteomes" id="UP000002316">
    <property type="component" value="Chromosome 6"/>
</dbReference>
<keyword evidence="1" id="KW-0472">Membrane</keyword>
<sequence>MQSEIMRHHGDRKHMCRISSGCRHLGRCARPQLLFILFFFLYVTSVCTSHGGHAYIYAPKYEETNKCMCLPSNSNTFFFSPSIPTFQLSFPLTVIVQLAAEKSSPS</sequence>
<evidence type="ECO:0000256" key="1">
    <source>
        <dbReference type="SAM" id="Phobius"/>
    </source>
</evidence>
<gene>
    <name evidence="2" type="ORF">TbgDal_VI300</name>
</gene>
<organism evidence="2 3">
    <name type="scientific">Trypanosoma brucei gambiense (strain MHOM/CI/86/DAL972)</name>
    <dbReference type="NCBI Taxonomy" id="679716"/>
    <lineage>
        <taxon>Eukaryota</taxon>
        <taxon>Discoba</taxon>
        <taxon>Euglenozoa</taxon>
        <taxon>Kinetoplastea</taxon>
        <taxon>Metakinetoplastina</taxon>
        <taxon>Trypanosomatida</taxon>
        <taxon>Trypanosomatidae</taxon>
        <taxon>Trypanosoma</taxon>
    </lineage>
</organism>
<feature type="transmembrane region" description="Helical" evidence="1">
    <location>
        <begin position="33"/>
        <end position="58"/>
    </location>
</feature>
<dbReference type="KEGG" id="tbg:TbgDal_VI300"/>
<accession>C9ZQ70</accession>
<keyword evidence="1" id="KW-0812">Transmembrane</keyword>